<evidence type="ECO:0000313" key="4">
    <source>
        <dbReference type="EMBL" id="KAK5644211.1"/>
    </source>
</evidence>
<dbReference type="GO" id="GO:0016787">
    <property type="term" value="F:hydrolase activity"/>
    <property type="evidence" value="ECO:0007669"/>
    <property type="project" value="UniProtKB-KW"/>
</dbReference>
<dbReference type="Gene3D" id="3.40.50.1820">
    <property type="entry name" value="alpha/beta hydrolase"/>
    <property type="match status" value="1"/>
</dbReference>
<dbReference type="InterPro" id="IPR050266">
    <property type="entry name" value="AB_hydrolase_sf"/>
</dbReference>
<keyword evidence="5" id="KW-1185">Reference proteome</keyword>
<dbReference type="Proteomes" id="UP001329430">
    <property type="component" value="Chromosome 5"/>
</dbReference>
<dbReference type="GO" id="GO:0016020">
    <property type="term" value="C:membrane"/>
    <property type="evidence" value="ECO:0007669"/>
    <property type="project" value="TreeGrafter"/>
</dbReference>
<sequence length="299" mass="34016">MDLKEFEIPVPWGHVAVKAWGQESNQPVLTIHGMSDNAGSFDRLIPHLPTTFYYICIDLPSHGRSSPYPPYLPITALDTILTIKLVVDYFDRKKYILMGHSWGGQCAILFTQLYPEHTVKLIALDCFYLFPIEASNFKEALRTRIDGIVKINKNLTDKKHSYFTYDDAINKMINSRFVGMVLYKEAAKPIANRALIDQGNGLYKFSTDPRLKFATNLLCSNEFIAKVVKKYPILCPALIVYSSDSDFQYYFLKDVIEEYKKSKNFSIVQVPGSHDVHNNNPDIVGPIITKFLTSVASKL</sequence>
<keyword evidence="2" id="KW-0378">Hydrolase</keyword>
<accession>A0AAN7ZNF9</accession>
<dbReference type="AlphaFoldDB" id="A0AAN7ZNF9"/>
<organism evidence="4 5">
    <name type="scientific">Pyrocoelia pectoralis</name>
    <dbReference type="NCBI Taxonomy" id="417401"/>
    <lineage>
        <taxon>Eukaryota</taxon>
        <taxon>Metazoa</taxon>
        <taxon>Ecdysozoa</taxon>
        <taxon>Arthropoda</taxon>
        <taxon>Hexapoda</taxon>
        <taxon>Insecta</taxon>
        <taxon>Pterygota</taxon>
        <taxon>Neoptera</taxon>
        <taxon>Endopterygota</taxon>
        <taxon>Coleoptera</taxon>
        <taxon>Polyphaga</taxon>
        <taxon>Elateriformia</taxon>
        <taxon>Elateroidea</taxon>
        <taxon>Lampyridae</taxon>
        <taxon>Lampyrinae</taxon>
        <taxon>Pyrocoelia</taxon>
    </lineage>
</organism>
<dbReference type="InterPro" id="IPR029058">
    <property type="entry name" value="AB_hydrolase_fold"/>
</dbReference>
<protein>
    <recommendedName>
        <fullName evidence="3">AB hydrolase-1 domain-containing protein</fullName>
    </recommendedName>
</protein>
<evidence type="ECO:0000313" key="5">
    <source>
        <dbReference type="Proteomes" id="UP001329430"/>
    </source>
</evidence>
<dbReference type="PANTHER" id="PTHR43798">
    <property type="entry name" value="MONOACYLGLYCEROL LIPASE"/>
    <property type="match status" value="1"/>
</dbReference>
<dbReference type="EMBL" id="JAVRBK010000005">
    <property type="protein sequence ID" value="KAK5644211.1"/>
    <property type="molecule type" value="Genomic_DNA"/>
</dbReference>
<comment type="caution">
    <text evidence="4">The sequence shown here is derived from an EMBL/GenBank/DDBJ whole genome shotgun (WGS) entry which is preliminary data.</text>
</comment>
<evidence type="ECO:0000256" key="1">
    <source>
        <dbReference type="ARBA" id="ARBA00008645"/>
    </source>
</evidence>
<feature type="domain" description="AB hydrolase-1" evidence="3">
    <location>
        <begin position="27"/>
        <end position="124"/>
    </location>
</feature>
<proteinExistence type="inferred from homology"/>
<reference evidence="4 5" key="1">
    <citation type="journal article" date="2024" name="Insects">
        <title>An Improved Chromosome-Level Genome Assembly of the Firefly Pyrocoelia pectoralis.</title>
        <authorList>
            <person name="Fu X."/>
            <person name="Meyer-Rochow V.B."/>
            <person name="Ballantyne L."/>
            <person name="Zhu X."/>
        </authorList>
    </citation>
    <scope>NUCLEOTIDE SEQUENCE [LARGE SCALE GENOMIC DNA]</scope>
    <source>
        <strain evidence="4">XCY_ONT2</strain>
    </source>
</reference>
<dbReference type="PANTHER" id="PTHR43798:SF14">
    <property type="entry name" value="SERINE HYDROLASE-LIKE PROTEIN DDB_G0286239"/>
    <property type="match status" value="1"/>
</dbReference>
<name>A0AAN7ZNF9_9COLE</name>
<dbReference type="SUPFAM" id="SSF53474">
    <property type="entry name" value="alpha/beta-Hydrolases"/>
    <property type="match status" value="1"/>
</dbReference>
<evidence type="ECO:0000256" key="2">
    <source>
        <dbReference type="ARBA" id="ARBA00022801"/>
    </source>
</evidence>
<evidence type="ECO:0000259" key="3">
    <source>
        <dbReference type="Pfam" id="PF00561"/>
    </source>
</evidence>
<dbReference type="InterPro" id="IPR000073">
    <property type="entry name" value="AB_hydrolase_1"/>
</dbReference>
<comment type="similarity">
    <text evidence="1">Belongs to the AB hydrolase superfamily.</text>
</comment>
<gene>
    <name evidence="4" type="ORF">RI129_008056</name>
</gene>
<dbReference type="Pfam" id="PF00561">
    <property type="entry name" value="Abhydrolase_1"/>
    <property type="match status" value="1"/>
</dbReference>